<dbReference type="OrthoDB" id="58662at2"/>
<dbReference type="InterPro" id="IPR013517">
    <property type="entry name" value="FG-GAP"/>
</dbReference>
<evidence type="ECO:0000256" key="2">
    <source>
        <dbReference type="SAM" id="SignalP"/>
    </source>
</evidence>
<organism evidence="3 4">
    <name type="scientific">Loktanella salsilacus</name>
    <dbReference type="NCBI Taxonomy" id="195913"/>
    <lineage>
        <taxon>Bacteria</taxon>
        <taxon>Pseudomonadati</taxon>
        <taxon>Pseudomonadota</taxon>
        <taxon>Alphaproteobacteria</taxon>
        <taxon>Rhodobacterales</taxon>
        <taxon>Roseobacteraceae</taxon>
        <taxon>Loktanella</taxon>
    </lineage>
</organism>
<proteinExistence type="predicted"/>
<name>A0A1I4ETE9_9RHOB</name>
<dbReference type="RefSeq" id="WP_090188193.1">
    <property type="nucleotide sequence ID" value="NZ_FOTF01000007.1"/>
</dbReference>
<evidence type="ECO:0000313" key="4">
    <source>
        <dbReference type="Proteomes" id="UP000199550"/>
    </source>
</evidence>
<protein>
    <submittedName>
        <fullName evidence="3">Repeat domain-containing protein</fullName>
    </submittedName>
</protein>
<sequence>MRIAVAASLLVMHASLAAACQNPPPPPAALSGSVAVVPGGDITRAWYDDPTTIYDHGILGDAIEAATLRIATAEDCDIRIAAGAGHVFEDTAPRLADLDGDGQTEVIAVRTSLTQGAQLVIYGMRSGALALLAQTPYIGQTHRWLSPIGAGDIDGDGRIEVAYIDRPHLARVLRVWRFDGADLAEAYRVPNLTNHRIGEREISGGFRICGGVTEAVVAAPDWSRVLAVQIDAGTALVRDLGPVGPGAFDRALACKG</sequence>
<accession>A0A1I4ETE9</accession>
<gene>
    <name evidence="3" type="ORF">SAMN04488004_107175</name>
</gene>
<dbReference type="Proteomes" id="UP000199550">
    <property type="component" value="Unassembled WGS sequence"/>
</dbReference>
<dbReference type="PROSITE" id="PS51257">
    <property type="entry name" value="PROKAR_LIPOPROTEIN"/>
    <property type="match status" value="1"/>
</dbReference>
<feature type="chain" id="PRO_5011635901" evidence="2">
    <location>
        <begin position="20"/>
        <end position="256"/>
    </location>
</feature>
<dbReference type="EMBL" id="FOTF01000007">
    <property type="protein sequence ID" value="SFL08974.1"/>
    <property type="molecule type" value="Genomic_DNA"/>
</dbReference>
<dbReference type="AlphaFoldDB" id="A0A1I4ETE9"/>
<feature type="signal peptide" evidence="2">
    <location>
        <begin position="1"/>
        <end position="19"/>
    </location>
</feature>
<evidence type="ECO:0000313" key="3">
    <source>
        <dbReference type="EMBL" id="SFL08974.1"/>
    </source>
</evidence>
<evidence type="ECO:0000256" key="1">
    <source>
        <dbReference type="ARBA" id="ARBA00022729"/>
    </source>
</evidence>
<dbReference type="InterPro" id="IPR028994">
    <property type="entry name" value="Integrin_alpha_N"/>
</dbReference>
<keyword evidence="1 2" id="KW-0732">Signal</keyword>
<reference evidence="3 4" key="1">
    <citation type="submission" date="2016-10" db="EMBL/GenBank/DDBJ databases">
        <authorList>
            <person name="de Groot N.N."/>
        </authorList>
    </citation>
    <scope>NUCLEOTIDE SEQUENCE [LARGE SCALE GENOMIC DNA]</scope>
    <source>
        <strain evidence="3 4">DSM 16199</strain>
    </source>
</reference>
<dbReference type="SUPFAM" id="SSF69318">
    <property type="entry name" value="Integrin alpha N-terminal domain"/>
    <property type="match status" value="1"/>
</dbReference>
<dbReference type="Pfam" id="PF13517">
    <property type="entry name" value="FG-GAP_3"/>
    <property type="match status" value="1"/>
</dbReference>
<keyword evidence="4" id="KW-1185">Reference proteome</keyword>
<dbReference type="STRING" id="195913.SAMN04488004_107175"/>